<evidence type="ECO:0000313" key="2">
    <source>
        <dbReference type="EMBL" id="QHU27491.1"/>
    </source>
</evidence>
<sequence>MSDIIGNDLRERVIKEYNDHKNNIREHKEILEDYNNYIAYYEYEKSLNIDSICEEIEVYTKSRGNYYELILFHSQIFIESLNYKKYIYLRFHSNFRSDPYYSSDDGKINVSNLATIVNDMALQSIFTKNYKSKETQEMFADLISKRIKDVFVIYNYYRNNIKHSYINKSNIYNYLIKDLVYDYLNILDKHMLLSPCEDDDIFLNNIDIYNNITTDTHIVDDISRSIYSIDFETFIDLSFIIKYYAQHFSRDGSKTLNTFYSNIIHSLVIPELYKIFLDNIKKSKTIYEMYERTKYLYSVDIKEEIGIINKDLCPNISGLIFICKCNYVEKLWQKIFSNNHFCHYYPEKKVIAKIHENIISC</sequence>
<name>A0A6C0LCU2_9ZZZZ</name>
<evidence type="ECO:0000256" key="1">
    <source>
        <dbReference type="SAM" id="Coils"/>
    </source>
</evidence>
<dbReference type="AlphaFoldDB" id="A0A6C0LCU2"/>
<keyword evidence="1" id="KW-0175">Coiled coil</keyword>
<dbReference type="EMBL" id="MN740457">
    <property type="protein sequence ID" value="QHU27491.1"/>
    <property type="molecule type" value="Genomic_DNA"/>
</dbReference>
<reference evidence="2" key="1">
    <citation type="journal article" date="2020" name="Nature">
        <title>Giant virus diversity and host interactions through global metagenomics.</title>
        <authorList>
            <person name="Schulz F."/>
            <person name="Roux S."/>
            <person name="Paez-Espino D."/>
            <person name="Jungbluth S."/>
            <person name="Walsh D.A."/>
            <person name="Denef V.J."/>
            <person name="McMahon K.D."/>
            <person name="Konstantinidis K.T."/>
            <person name="Eloe-Fadrosh E.A."/>
            <person name="Kyrpides N.C."/>
            <person name="Woyke T."/>
        </authorList>
    </citation>
    <scope>NUCLEOTIDE SEQUENCE</scope>
    <source>
        <strain evidence="2">GVMAG-M-3300027763-16</strain>
    </source>
</reference>
<organism evidence="2">
    <name type="scientific">viral metagenome</name>
    <dbReference type="NCBI Taxonomy" id="1070528"/>
    <lineage>
        <taxon>unclassified sequences</taxon>
        <taxon>metagenomes</taxon>
        <taxon>organismal metagenomes</taxon>
    </lineage>
</organism>
<proteinExistence type="predicted"/>
<accession>A0A6C0LCU2</accession>
<protein>
    <submittedName>
        <fullName evidence="2">Uncharacterized protein</fullName>
    </submittedName>
</protein>
<feature type="coiled-coil region" evidence="1">
    <location>
        <begin position="10"/>
        <end position="37"/>
    </location>
</feature>